<dbReference type="PANTHER" id="PTHR14859">
    <property type="entry name" value="CALCOFLUOR WHITE HYPERSENSITIVE PROTEIN PRECURSOR"/>
    <property type="match status" value="1"/>
</dbReference>
<dbReference type="GO" id="GO:0004519">
    <property type="term" value="F:endonuclease activity"/>
    <property type="evidence" value="ECO:0007669"/>
    <property type="project" value="UniProtKB-KW"/>
</dbReference>
<proteinExistence type="predicted"/>
<organism evidence="3 4">
    <name type="scientific">Novipirellula herctigrandis</name>
    <dbReference type="NCBI Taxonomy" id="2527986"/>
    <lineage>
        <taxon>Bacteria</taxon>
        <taxon>Pseudomonadati</taxon>
        <taxon>Planctomycetota</taxon>
        <taxon>Planctomycetia</taxon>
        <taxon>Pirellulales</taxon>
        <taxon>Pirellulaceae</taxon>
        <taxon>Novipirellula</taxon>
    </lineage>
</organism>
<protein>
    <submittedName>
        <fullName evidence="3">Endonuclease/Exonuclease/phosphatase family protein</fullName>
    </submittedName>
</protein>
<dbReference type="InterPro" id="IPR005135">
    <property type="entry name" value="Endo/exonuclease/phosphatase"/>
</dbReference>
<dbReference type="Gene3D" id="3.60.10.10">
    <property type="entry name" value="Endonuclease/exonuclease/phosphatase"/>
    <property type="match status" value="1"/>
</dbReference>
<sequence length="289" mass="32178">MSPGRRVSVHHNSSGASHVPERKDTFSIATYNIAHGRGLSESNWNGESKDQRSKRLTEIATTLRTINADWVVLNEVDFDASWSHGVNQAESLAIAADYPYWVEQRNIDFRILFWTWRFGNAVLSKYPIKDAKLVELPDFAAWETWLGGKKRGVVCEIATGDSILTVAGVHLSSRSEALRVASAQVLCDIAGSSETAFFIAGDLNSTPTTFPVSDVDEKGGNAIELFDKSGLFQRHPTEIPTKSSMTFESNDPTRVIDWILIPKLTQFADYQVINTEQSDHRPVVARVHE</sequence>
<dbReference type="GO" id="GO:0004527">
    <property type="term" value="F:exonuclease activity"/>
    <property type="evidence" value="ECO:0007669"/>
    <property type="project" value="UniProtKB-KW"/>
</dbReference>
<dbReference type="EMBL" id="SJPJ01000001">
    <property type="protein sequence ID" value="TWT78785.1"/>
    <property type="molecule type" value="Genomic_DNA"/>
</dbReference>
<feature type="domain" description="Endonuclease/exonuclease/phosphatase" evidence="2">
    <location>
        <begin position="29"/>
        <end position="280"/>
    </location>
</feature>
<name>A0A5C5YUY4_9BACT</name>
<dbReference type="Pfam" id="PF03372">
    <property type="entry name" value="Exo_endo_phos"/>
    <property type="match status" value="1"/>
</dbReference>
<accession>A0A5C5YUY4</accession>
<dbReference type="SUPFAM" id="SSF56219">
    <property type="entry name" value="DNase I-like"/>
    <property type="match status" value="1"/>
</dbReference>
<evidence type="ECO:0000313" key="4">
    <source>
        <dbReference type="Proteomes" id="UP000315010"/>
    </source>
</evidence>
<dbReference type="InterPro" id="IPR036691">
    <property type="entry name" value="Endo/exonu/phosph_ase_sf"/>
</dbReference>
<dbReference type="GO" id="GO:0006506">
    <property type="term" value="P:GPI anchor biosynthetic process"/>
    <property type="evidence" value="ECO:0007669"/>
    <property type="project" value="TreeGrafter"/>
</dbReference>
<comment type="caution">
    <text evidence="3">The sequence shown here is derived from an EMBL/GenBank/DDBJ whole genome shotgun (WGS) entry which is preliminary data.</text>
</comment>
<dbReference type="AlphaFoldDB" id="A0A5C5YUY4"/>
<keyword evidence="3" id="KW-0540">Nuclease</keyword>
<feature type="region of interest" description="Disordered" evidence="1">
    <location>
        <begin position="1"/>
        <end position="20"/>
    </location>
</feature>
<evidence type="ECO:0000259" key="2">
    <source>
        <dbReference type="Pfam" id="PF03372"/>
    </source>
</evidence>
<keyword evidence="3" id="KW-0255">Endonuclease</keyword>
<evidence type="ECO:0000313" key="3">
    <source>
        <dbReference type="EMBL" id="TWT78785.1"/>
    </source>
</evidence>
<evidence type="ECO:0000256" key="1">
    <source>
        <dbReference type="SAM" id="MobiDB-lite"/>
    </source>
</evidence>
<dbReference type="InterPro" id="IPR051916">
    <property type="entry name" value="GPI-anchor_lipid_remodeler"/>
</dbReference>
<dbReference type="Proteomes" id="UP000315010">
    <property type="component" value="Unassembled WGS sequence"/>
</dbReference>
<dbReference type="PANTHER" id="PTHR14859:SF15">
    <property type="entry name" value="ENDONUCLEASE_EXONUCLEASE_PHOSPHATASE DOMAIN-CONTAINING PROTEIN"/>
    <property type="match status" value="1"/>
</dbReference>
<keyword evidence="4" id="KW-1185">Reference proteome</keyword>
<keyword evidence="3" id="KW-0269">Exonuclease</keyword>
<keyword evidence="3" id="KW-0378">Hydrolase</keyword>
<dbReference type="GO" id="GO:0016020">
    <property type="term" value="C:membrane"/>
    <property type="evidence" value="ECO:0007669"/>
    <property type="project" value="GOC"/>
</dbReference>
<reference evidence="3 4" key="1">
    <citation type="submission" date="2019-02" db="EMBL/GenBank/DDBJ databases">
        <title>Deep-cultivation of Planctomycetes and their phenomic and genomic characterization uncovers novel biology.</title>
        <authorList>
            <person name="Wiegand S."/>
            <person name="Jogler M."/>
            <person name="Boedeker C."/>
            <person name="Pinto D."/>
            <person name="Vollmers J."/>
            <person name="Rivas-Marin E."/>
            <person name="Kohn T."/>
            <person name="Peeters S.H."/>
            <person name="Heuer A."/>
            <person name="Rast P."/>
            <person name="Oberbeckmann S."/>
            <person name="Bunk B."/>
            <person name="Jeske O."/>
            <person name="Meyerdierks A."/>
            <person name="Storesund J.E."/>
            <person name="Kallscheuer N."/>
            <person name="Luecker S."/>
            <person name="Lage O.M."/>
            <person name="Pohl T."/>
            <person name="Merkel B.J."/>
            <person name="Hornburger P."/>
            <person name="Mueller R.-W."/>
            <person name="Bruemmer F."/>
            <person name="Labrenz M."/>
            <person name="Spormann A.M."/>
            <person name="Op Den Camp H."/>
            <person name="Overmann J."/>
            <person name="Amann R."/>
            <person name="Jetten M.S.M."/>
            <person name="Mascher T."/>
            <person name="Medema M.H."/>
            <person name="Devos D.P."/>
            <person name="Kaster A.-K."/>
            <person name="Ovreas L."/>
            <person name="Rohde M."/>
            <person name="Galperin M.Y."/>
            <person name="Jogler C."/>
        </authorList>
    </citation>
    <scope>NUCLEOTIDE SEQUENCE [LARGE SCALE GENOMIC DNA]</scope>
    <source>
        <strain evidence="3 4">CA13</strain>
    </source>
</reference>
<gene>
    <name evidence="3" type="ORF">CA13_01820</name>
</gene>